<dbReference type="Pfam" id="PF23603">
    <property type="entry name" value="Ubiquitin_TPR1"/>
    <property type="match status" value="1"/>
</dbReference>
<dbReference type="InterPro" id="IPR017930">
    <property type="entry name" value="Myb_dom"/>
</dbReference>
<name>A0A438FAF0_VITVI</name>
<feature type="region of interest" description="Disordered" evidence="4">
    <location>
        <begin position="259"/>
        <end position="282"/>
    </location>
</feature>
<gene>
    <name evidence="8" type="primary">TRP5_0</name>
    <name evidence="8" type="ORF">CK203_070584</name>
</gene>
<evidence type="ECO:0000259" key="6">
    <source>
        <dbReference type="PROSITE" id="PS50090"/>
    </source>
</evidence>
<dbReference type="EMBL" id="QGNW01001068">
    <property type="protein sequence ID" value="RVW56945.1"/>
    <property type="molecule type" value="Genomic_DNA"/>
</dbReference>
<reference evidence="8 9" key="1">
    <citation type="journal article" date="2018" name="PLoS Genet.">
        <title>Population sequencing reveals clonal diversity and ancestral inbreeding in the grapevine cultivar Chardonnay.</title>
        <authorList>
            <person name="Roach M.J."/>
            <person name="Johnson D.L."/>
            <person name="Bohlmann J."/>
            <person name="van Vuuren H.J."/>
            <person name="Jones S.J."/>
            <person name="Pretorius I.S."/>
            <person name="Schmidt S.A."/>
            <person name="Borneman A.R."/>
        </authorList>
    </citation>
    <scope>NUCLEOTIDE SEQUENCE [LARGE SCALE GENOMIC DNA]</scope>
    <source>
        <strain evidence="9">cv. Chardonnay</strain>
        <tissue evidence="8">Leaf</tissue>
    </source>
</reference>
<comment type="caution">
    <text evidence="8">The sequence shown here is derived from an EMBL/GenBank/DDBJ whole genome shotgun (WGS) entry which is preliminary data.</text>
</comment>
<dbReference type="InterPro" id="IPR000626">
    <property type="entry name" value="Ubiquitin-like_dom"/>
</dbReference>
<dbReference type="PANTHER" id="PTHR21717:SF70">
    <property type="entry name" value="TELOMERE REPEAT-BINDING PROTEIN 2-RELATED"/>
    <property type="match status" value="1"/>
</dbReference>
<comment type="subcellular location">
    <subcellularLocation>
        <location evidence="1">Nucleus</location>
    </subcellularLocation>
</comment>
<dbReference type="InterPro" id="IPR031105">
    <property type="entry name" value="TRP_plant"/>
</dbReference>
<evidence type="ECO:0000313" key="8">
    <source>
        <dbReference type="EMBL" id="RVW56945.1"/>
    </source>
</evidence>
<dbReference type="InterPro" id="IPR009057">
    <property type="entry name" value="Homeodomain-like_sf"/>
</dbReference>
<evidence type="ECO:0000313" key="9">
    <source>
        <dbReference type="Proteomes" id="UP000288805"/>
    </source>
</evidence>
<dbReference type="Pfam" id="PF00249">
    <property type="entry name" value="Myb_DNA-binding"/>
    <property type="match status" value="1"/>
</dbReference>
<dbReference type="SUPFAM" id="SSF54236">
    <property type="entry name" value="Ubiquitin-like"/>
    <property type="match status" value="1"/>
</dbReference>
<evidence type="ECO:0000256" key="3">
    <source>
        <dbReference type="ARBA" id="ARBA00023242"/>
    </source>
</evidence>
<keyword evidence="3" id="KW-0539">Nucleus</keyword>
<accession>A0A438FAF0</accession>
<evidence type="ECO:0000256" key="1">
    <source>
        <dbReference type="ARBA" id="ARBA00004123"/>
    </source>
</evidence>
<dbReference type="Gene3D" id="1.10.246.220">
    <property type="match status" value="1"/>
</dbReference>
<dbReference type="CDD" id="cd11660">
    <property type="entry name" value="SANT_TRF"/>
    <property type="match status" value="1"/>
</dbReference>
<keyword evidence="2" id="KW-0238">DNA-binding</keyword>
<dbReference type="GO" id="GO:0005634">
    <property type="term" value="C:nucleus"/>
    <property type="evidence" value="ECO:0007669"/>
    <property type="project" value="UniProtKB-SubCell"/>
</dbReference>
<dbReference type="PANTHER" id="PTHR21717">
    <property type="entry name" value="TELOMERIC REPEAT BINDING PROTEIN"/>
    <property type="match status" value="1"/>
</dbReference>
<evidence type="ECO:0000256" key="2">
    <source>
        <dbReference type="ARBA" id="ARBA00023125"/>
    </source>
</evidence>
<dbReference type="AlphaFoldDB" id="A0A438FAF0"/>
<dbReference type="PROSITE" id="PS50090">
    <property type="entry name" value="MYB_LIKE"/>
    <property type="match status" value="1"/>
</dbReference>
<feature type="domain" description="Myb-like" evidence="6">
    <location>
        <begin position="617"/>
        <end position="672"/>
    </location>
</feature>
<proteinExistence type="predicted"/>
<dbReference type="PROSITE" id="PS51294">
    <property type="entry name" value="HTH_MYB"/>
    <property type="match status" value="1"/>
</dbReference>
<evidence type="ECO:0000256" key="4">
    <source>
        <dbReference type="SAM" id="MobiDB-lite"/>
    </source>
</evidence>
<dbReference type="Proteomes" id="UP000288805">
    <property type="component" value="Unassembled WGS sequence"/>
</dbReference>
<dbReference type="InterPro" id="IPR029071">
    <property type="entry name" value="Ubiquitin-like_domsf"/>
</dbReference>
<evidence type="ECO:0000259" key="7">
    <source>
        <dbReference type="PROSITE" id="PS51294"/>
    </source>
</evidence>
<sequence>MVLQKRLDYGFNGYQVPATPRATRSARRRGSFRKKVEDNQMFAFDLLATVAGKLLLEGEKSPDSVNTSNGKEQCVIAEDQVKNEGHAEDKPLKIEPCDQGNSGGSFIVSELSSQMPSQRYCLREFPRPQNDACSALASVITSDCSEKVGCAEKLVIGNGKNENESFASKVEVGSSGFREFNDRKLENETKRQIKVEPIKTGRAILNTGAGMFRSEDPVVWDGKPSVLVSSNSSAEVPPCRDNIPCGSFPLCRGDVKVVSRDDDDNSSGCTQPSTSTKSFRPLPRIGDRRIRKLLASKYWKVTPKLKEDGLSNVDGEVKPIYRNKRNCYKRQRSQRNYPFKKRKLLYCSSVSNSEGGNGSQRISDSPQMGINSDASGSGLKLHGGIGTSASVAGQHTSFQSRDSHVKLRIKSFRVPELFIEIPETATVGSLKRTVMEAVTAILGGGLRVGVLLRGKKVRDDSKTLQQTGISQDDQMDALGFTLEPNPSQAPQALCPGDNPFLLPYDTPQPLKSISDIIGLTCFSWNIKTDAQLDSQCRYPPTPTVAHQGTSDASPDPPVTNLCDFVESDHDSAPSPDTDMSIDKSVTDSKALVSVPAMSMEALAVVPVHRKSKRSEIVQRRIRRPFSVSEVEALVQAVEKLGTGRWRDVKLRAFDNAKHRTYVDLKDKWKTLVHTARISPQQRRGEPVPQELLDRVLTAHAYWSQQQAKQQLKHQSETCLLL</sequence>
<dbReference type="SMART" id="SM00717">
    <property type="entry name" value="SANT"/>
    <property type="match status" value="1"/>
</dbReference>
<feature type="domain" description="HTH myb-type" evidence="7">
    <location>
        <begin position="618"/>
        <end position="676"/>
    </location>
</feature>
<feature type="compositionally biased region" description="Polar residues" evidence="4">
    <location>
        <begin position="266"/>
        <end position="278"/>
    </location>
</feature>
<dbReference type="GO" id="GO:0042162">
    <property type="term" value="F:telomeric DNA binding"/>
    <property type="evidence" value="ECO:0007669"/>
    <property type="project" value="UniProtKB-ARBA"/>
</dbReference>
<dbReference type="InterPro" id="IPR057625">
    <property type="entry name" value="TPR1-6-like_ubiquitin"/>
</dbReference>
<organism evidence="8 9">
    <name type="scientific">Vitis vinifera</name>
    <name type="common">Grape</name>
    <dbReference type="NCBI Taxonomy" id="29760"/>
    <lineage>
        <taxon>Eukaryota</taxon>
        <taxon>Viridiplantae</taxon>
        <taxon>Streptophyta</taxon>
        <taxon>Embryophyta</taxon>
        <taxon>Tracheophyta</taxon>
        <taxon>Spermatophyta</taxon>
        <taxon>Magnoliopsida</taxon>
        <taxon>eudicotyledons</taxon>
        <taxon>Gunneridae</taxon>
        <taxon>Pentapetalae</taxon>
        <taxon>rosids</taxon>
        <taxon>Vitales</taxon>
        <taxon>Vitaceae</taxon>
        <taxon>Viteae</taxon>
        <taxon>Vitis</taxon>
    </lineage>
</organism>
<dbReference type="InterPro" id="IPR001005">
    <property type="entry name" value="SANT/Myb"/>
</dbReference>
<protein>
    <submittedName>
        <fullName evidence="8">Telomere repeat-binding protein 5</fullName>
    </submittedName>
</protein>
<dbReference type="PROSITE" id="PS50053">
    <property type="entry name" value="UBIQUITIN_2"/>
    <property type="match status" value="1"/>
</dbReference>
<evidence type="ECO:0000259" key="5">
    <source>
        <dbReference type="PROSITE" id="PS50053"/>
    </source>
</evidence>
<dbReference type="SUPFAM" id="SSF46689">
    <property type="entry name" value="Homeodomain-like"/>
    <property type="match status" value="1"/>
</dbReference>
<feature type="domain" description="Ubiquitin-like" evidence="5">
    <location>
        <begin position="405"/>
        <end position="475"/>
    </location>
</feature>